<dbReference type="EMBL" id="KZ288358">
    <property type="protein sequence ID" value="PBC27074.1"/>
    <property type="molecule type" value="Genomic_DNA"/>
</dbReference>
<feature type="compositionally biased region" description="Polar residues" evidence="1">
    <location>
        <begin position="31"/>
        <end position="42"/>
    </location>
</feature>
<evidence type="ECO:0000313" key="3">
    <source>
        <dbReference type="Proteomes" id="UP000242457"/>
    </source>
</evidence>
<dbReference type="PANTHER" id="PTHR47644">
    <property type="entry name" value="AGAP008221-PA"/>
    <property type="match status" value="1"/>
</dbReference>
<protein>
    <submittedName>
        <fullName evidence="2">Uncharacterized protein</fullName>
    </submittedName>
</protein>
<dbReference type="AlphaFoldDB" id="A0A2A3E6E8"/>
<dbReference type="STRING" id="94128.A0A2A3E6E8"/>
<proteinExistence type="predicted"/>
<reference evidence="2 3" key="1">
    <citation type="submission" date="2014-07" db="EMBL/GenBank/DDBJ databases">
        <title>Genomic and transcriptomic analysis on Apis cerana provide comprehensive insights into honey bee biology.</title>
        <authorList>
            <person name="Diao Q."/>
            <person name="Sun L."/>
            <person name="Zheng H."/>
            <person name="Zheng H."/>
            <person name="Xu S."/>
            <person name="Wang S."/>
            <person name="Zeng Z."/>
            <person name="Hu F."/>
            <person name="Su S."/>
            <person name="Wu J."/>
        </authorList>
    </citation>
    <scope>NUCLEOTIDE SEQUENCE [LARGE SCALE GENOMIC DNA]</scope>
    <source>
        <tissue evidence="2">Pupae without intestine</tissue>
    </source>
</reference>
<feature type="region of interest" description="Disordered" evidence="1">
    <location>
        <begin position="207"/>
        <end position="273"/>
    </location>
</feature>
<feature type="compositionally biased region" description="Pro residues" evidence="1">
    <location>
        <begin position="222"/>
        <end position="233"/>
    </location>
</feature>
<evidence type="ECO:0000256" key="1">
    <source>
        <dbReference type="SAM" id="MobiDB-lite"/>
    </source>
</evidence>
<name>A0A2A3E6E8_APICC</name>
<feature type="region of interest" description="Disordered" evidence="1">
    <location>
        <begin position="1"/>
        <end position="49"/>
    </location>
</feature>
<keyword evidence="3" id="KW-1185">Reference proteome</keyword>
<evidence type="ECO:0000313" key="2">
    <source>
        <dbReference type="EMBL" id="PBC27074.1"/>
    </source>
</evidence>
<dbReference type="Proteomes" id="UP000242457">
    <property type="component" value="Unassembled WGS sequence"/>
</dbReference>
<feature type="region of interest" description="Disordered" evidence="1">
    <location>
        <begin position="683"/>
        <end position="709"/>
    </location>
</feature>
<feature type="compositionally biased region" description="Basic and acidic residues" evidence="1">
    <location>
        <begin position="379"/>
        <end position="397"/>
    </location>
</feature>
<gene>
    <name evidence="2" type="ORF">APICC_09790</name>
</gene>
<feature type="region of interest" description="Disordered" evidence="1">
    <location>
        <begin position="364"/>
        <end position="418"/>
    </location>
</feature>
<accession>A0A2A3E6E8</accession>
<dbReference type="PANTHER" id="PTHR47644:SF1">
    <property type="entry name" value="PDZ DOMAIN-CONTAINING PROTEIN"/>
    <property type="match status" value="1"/>
</dbReference>
<organism evidence="2 3">
    <name type="scientific">Apis cerana cerana</name>
    <name type="common">Oriental honeybee</name>
    <dbReference type="NCBI Taxonomy" id="94128"/>
    <lineage>
        <taxon>Eukaryota</taxon>
        <taxon>Metazoa</taxon>
        <taxon>Ecdysozoa</taxon>
        <taxon>Arthropoda</taxon>
        <taxon>Hexapoda</taxon>
        <taxon>Insecta</taxon>
        <taxon>Pterygota</taxon>
        <taxon>Neoptera</taxon>
        <taxon>Endopterygota</taxon>
        <taxon>Hymenoptera</taxon>
        <taxon>Apocrita</taxon>
        <taxon>Aculeata</taxon>
        <taxon>Apoidea</taxon>
        <taxon>Anthophila</taxon>
        <taxon>Apidae</taxon>
        <taxon>Apis</taxon>
    </lineage>
</organism>
<dbReference type="OrthoDB" id="2157866at2759"/>
<feature type="compositionally biased region" description="Polar residues" evidence="1">
    <location>
        <begin position="264"/>
        <end position="273"/>
    </location>
</feature>
<sequence length="709" mass="78914">MVKAPTMGPSTGTQGIRKIHPGPEIAMNPRNLPTANATTPPSIRTDGKATSMYHPQVDVSTQVDLQAGFVAPAGSISIDWDRRATPLYSREDIKEQYCITSRQLDAVEKSGGGFFGCLSTRGPSPCASARTSILSACVRSVPSDENLCDAPYPRRSLQIMYRQPYPTYSRGFSRYDLEDEADWFESSYFRRRPRSFCTVPDPKRYTWLPEDEESTKLEGPRPVLPPAPPPPTSQAPKTKHVSFARSYTLTSFDVPRSRSPPRPQNQERLIDSQPTMQNAMLPSALPLMHPYAANEPRVIVLEKPPKRGTMKTQATQTEIPAVFRTRVPVTLSPRTIHRVKMVSQGAQTNGLFNGRKLTKSYSEAGQLGTPLGQAGAAGKDGEEHHEPLHRTQSEEPPRSPFLVDTPPPQGHVEEPLTNGDISEPVMAVSQGRRRSYELDDQEILIDFKPAPVSPDARALLNRMSQTGRRFLPLQKTLSDGEIRVERRELIGEAGEPSYPHTCRRNHQDPWGRTVRAPVQFSSTPEDLSLLRVASPQEDHPEEPILNFDVRKPSNFSNNLVRKVASPNIGFKVKVWVTPRRILQSPKDYESPTRPLRQTGQICPLLFGPGTGISGMITSPFASSDSLTNDVTRDHSDGIWNESQATVLQADSLALLTPSSRRRHLLLLQHQQRSSMDTEALDIEETMESRPSSPRIRLEAATPIQPLTPR</sequence>